<dbReference type="InterPro" id="IPR001713">
    <property type="entry name" value="Prot_inh_stefin"/>
</dbReference>
<dbReference type="PANTHER" id="PTHR11414:SF21">
    <property type="entry name" value="CYSTATIN 14A, TANDEM DUPLICATE 1-RELATED"/>
    <property type="match status" value="1"/>
</dbReference>
<protein>
    <submittedName>
        <fullName evidence="4">Uncharacterized protein</fullName>
    </submittedName>
</protein>
<evidence type="ECO:0000313" key="4">
    <source>
        <dbReference type="EMBL" id="CAF0808992.1"/>
    </source>
</evidence>
<keyword evidence="2" id="KW-0646">Protease inhibitor</keyword>
<dbReference type="EMBL" id="CAJNON010000025">
    <property type="protein sequence ID" value="CAF0808992.1"/>
    <property type="molecule type" value="Genomic_DNA"/>
</dbReference>
<dbReference type="GO" id="GO:0004869">
    <property type="term" value="F:cysteine-type endopeptidase inhibitor activity"/>
    <property type="evidence" value="ECO:0007669"/>
    <property type="project" value="UniProtKB-KW"/>
</dbReference>
<evidence type="ECO:0000256" key="2">
    <source>
        <dbReference type="ARBA" id="ARBA00022690"/>
    </source>
</evidence>
<dbReference type="OrthoDB" id="2429551at2759"/>
<dbReference type="Gene3D" id="3.10.450.10">
    <property type="match status" value="1"/>
</dbReference>
<comment type="caution">
    <text evidence="4">The sequence shown here is derived from an EMBL/GenBank/DDBJ whole genome shotgun (WGS) entry which is preliminary data.</text>
</comment>
<dbReference type="Proteomes" id="UP000663891">
    <property type="component" value="Unassembled WGS sequence"/>
</dbReference>
<sequence>MGPVMDATPEIQALSERPEIREAAIDALHKKHRENRVHHFTEEHREKHINNWQVTKYAEEPVAYGITFCFLNSERPEIRDAAIDALHKKHRENRVHHFTEEHREKHINNWQVTKYAEEPVAYGVNYFMKVSIGDGLFIHIRVHRQEHQNVYDFYSLHETFKHNEATCIFTEADPLTYFNY</sequence>
<gene>
    <name evidence="4" type="ORF">VCS650_LOCUS4436</name>
</gene>
<name>A0A813TJ77_9BILA</name>
<proteinExistence type="inferred from homology"/>
<organism evidence="4 5">
    <name type="scientific">Adineta steineri</name>
    <dbReference type="NCBI Taxonomy" id="433720"/>
    <lineage>
        <taxon>Eukaryota</taxon>
        <taxon>Metazoa</taxon>
        <taxon>Spiralia</taxon>
        <taxon>Gnathifera</taxon>
        <taxon>Rotifera</taxon>
        <taxon>Eurotatoria</taxon>
        <taxon>Bdelloidea</taxon>
        <taxon>Adinetida</taxon>
        <taxon>Adinetidae</taxon>
        <taxon>Adineta</taxon>
    </lineage>
</organism>
<evidence type="ECO:0000313" key="5">
    <source>
        <dbReference type="Proteomes" id="UP000663891"/>
    </source>
</evidence>
<accession>A0A813TJ77</accession>
<dbReference type="AlphaFoldDB" id="A0A813TJ77"/>
<keyword evidence="3" id="KW-0789">Thiol protease inhibitor</keyword>
<reference evidence="4" key="1">
    <citation type="submission" date="2021-02" db="EMBL/GenBank/DDBJ databases">
        <authorList>
            <person name="Nowell W R."/>
        </authorList>
    </citation>
    <scope>NUCLEOTIDE SEQUENCE</scope>
</reference>
<dbReference type="GO" id="GO:0005829">
    <property type="term" value="C:cytosol"/>
    <property type="evidence" value="ECO:0007669"/>
    <property type="project" value="TreeGrafter"/>
</dbReference>
<evidence type="ECO:0000256" key="3">
    <source>
        <dbReference type="ARBA" id="ARBA00022704"/>
    </source>
</evidence>
<evidence type="ECO:0000256" key="1">
    <source>
        <dbReference type="ARBA" id="ARBA00009403"/>
    </source>
</evidence>
<comment type="similarity">
    <text evidence="1">Belongs to the cystatin family.</text>
</comment>
<dbReference type="PANTHER" id="PTHR11414">
    <property type="entry name" value="CYSTATIN FAMILY MEMBER"/>
    <property type="match status" value="1"/>
</dbReference>